<comment type="caution">
    <text evidence="1">The sequence shown here is derived from an EMBL/GenBank/DDBJ whole genome shotgun (WGS) entry which is preliminary data.</text>
</comment>
<protein>
    <submittedName>
        <fullName evidence="1">Uncharacterized protein</fullName>
    </submittedName>
</protein>
<dbReference type="EMBL" id="FCOW01000045">
    <property type="protein sequence ID" value="CVK21740.1"/>
    <property type="molecule type" value="Genomic_DNA"/>
</dbReference>
<gene>
    <name evidence="1" type="ORF">SSPH_04449</name>
</gene>
<dbReference type="Proteomes" id="UP000245702">
    <property type="component" value="Unassembled WGS sequence"/>
</dbReference>
<accession>A0ABP2CBW3</accession>
<organism evidence="1 2">
    <name type="scientific">Sporomusa sphaeroides DSM 2875</name>
    <dbReference type="NCBI Taxonomy" id="1337886"/>
    <lineage>
        <taxon>Bacteria</taxon>
        <taxon>Bacillati</taxon>
        <taxon>Bacillota</taxon>
        <taxon>Negativicutes</taxon>
        <taxon>Selenomonadales</taxon>
        <taxon>Sporomusaceae</taxon>
        <taxon>Sporomusa</taxon>
    </lineage>
</organism>
<dbReference type="RefSeq" id="WP_075756307.1">
    <property type="nucleotide sequence ID" value="NZ_CP146991.1"/>
</dbReference>
<evidence type="ECO:0000313" key="2">
    <source>
        <dbReference type="Proteomes" id="UP000245702"/>
    </source>
</evidence>
<evidence type="ECO:0000313" key="1">
    <source>
        <dbReference type="EMBL" id="CVK21740.1"/>
    </source>
</evidence>
<keyword evidence="2" id="KW-1185">Reference proteome</keyword>
<proteinExistence type="predicted"/>
<sequence>MAESYFKNHSDQELARLCLEQLKYNKTTKRDYSKNNVKESQYLKELQTEIVHRFINMHKEKENE</sequence>
<name>A0ABP2CBW3_9FIRM</name>
<reference evidence="1 2" key="1">
    <citation type="submission" date="2016-01" db="EMBL/GenBank/DDBJ databases">
        <authorList>
            <person name="Brown R."/>
        </authorList>
    </citation>
    <scope>NUCLEOTIDE SEQUENCE [LARGE SCALE GENOMIC DNA]</scope>
    <source>
        <strain evidence="1">Sporomusa sphaeroides DSM 2875</strain>
    </source>
</reference>